<dbReference type="FunFam" id="3.90.640.10:FF:000134">
    <property type="entry name" value="Heat shock cognate 71 kDa protein"/>
    <property type="match status" value="2"/>
</dbReference>
<dbReference type="PANTHER" id="PTHR19375">
    <property type="entry name" value="HEAT SHOCK PROTEIN 70KDA"/>
    <property type="match status" value="1"/>
</dbReference>
<dbReference type="InterPro" id="IPR013126">
    <property type="entry name" value="Hsp_70_fam"/>
</dbReference>
<dbReference type="FunFam" id="3.30.30.30:FF:000001">
    <property type="entry name" value="heat shock 70 kDa protein-like"/>
    <property type="match status" value="1"/>
</dbReference>
<dbReference type="InterPro" id="IPR018181">
    <property type="entry name" value="Heat_shock_70_CS"/>
</dbReference>
<reference evidence="7" key="1">
    <citation type="submission" date="2022-11" db="UniProtKB">
        <authorList>
            <consortium name="WormBaseParasite"/>
        </authorList>
    </citation>
    <scope>IDENTIFICATION</scope>
</reference>
<dbReference type="GO" id="GO:0140662">
    <property type="term" value="F:ATP-dependent protein folding chaperone"/>
    <property type="evidence" value="ECO:0007669"/>
    <property type="project" value="InterPro"/>
</dbReference>
<dbReference type="InterPro" id="IPR043129">
    <property type="entry name" value="ATPase_NBD"/>
</dbReference>
<dbReference type="FunFam" id="3.30.420.40:FF:000172">
    <property type="entry name" value="Heat shock 70 kDa protein"/>
    <property type="match status" value="1"/>
</dbReference>
<evidence type="ECO:0000256" key="1">
    <source>
        <dbReference type="ARBA" id="ARBA00007381"/>
    </source>
</evidence>
<dbReference type="Gene3D" id="3.30.420.40">
    <property type="match status" value="3"/>
</dbReference>
<organism evidence="6 7">
    <name type="scientific">Meloidogyne incognita</name>
    <name type="common">Southern root-knot nematode worm</name>
    <name type="synonym">Oxyuris incognita</name>
    <dbReference type="NCBI Taxonomy" id="6306"/>
    <lineage>
        <taxon>Eukaryota</taxon>
        <taxon>Metazoa</taxon>
        <taxon>Ecdysozoa</taxon>
        <taxon>Nematoda</taxon>
        <taxon>Chromadorea</taxon>
        <taxon>Rhabditida</taxon>
        <taxon>Tylenchina</taxon>
        <taxon>Tylenchomorpha</taxon>
        <taxon>Tylenchoidea</taxon>
        <taxon>Meloidogynidae</taxon>
        <taxon>Meloidogyninae</taxon>
        <taxon>Meloidogyne</taxon>
        <taxon>Meloidogyne incognita group</taxon>
    </lineage>
</organism>
<protein>
    <submittedName>
        <fullName evidence="7">Heat shock protein 70</fullName>
    </submittedName>
</protein>
<keyword evidence="6" id="KW-1185">Reference proteome</keyword>
<dbReference type="AlphaFoldDB" id="A0A914M549"/>
<dbReference type="WBParaSite" id="Minc3s01010g19820">
    <property type="protein sequence ID" value="Minc3s01010g19820"/>
    <property type="gene ID" value="Minc3s01010g19820"/>
</dbReference>
<dbReference type="Pfam" id="PF00012">
    <property type="entry name" value="HSP70"/>
    <property type="match status" value="4"/>
</dbReference>
<dbReference type="PROSITE" id="PS01036">
    <property type="entry name" value="HSP70_3"/>
    <property type="match status" value="1"/>
</dbReference>
<proteinExistence type="inferred from homology"/>
<dbReference type="Proteomes" id="UP000887563">
    <property type="component" value="Unplaced"/>
</dbReference>
<dbReference type="PRINTS" id="PR00301">
    <property type="entry name" value="HEATSHOCK70"/>
</dbReference>
<evidence type="ECO:0000256" key="5">
    <source>
        <dbReference type="RuleBase" id="RU003322"/>
    </source>
</evidence>
<dbReference type="PROSITE" id="PS00329">
    <property type="entry name" value="HSP70_2"/>
    <property type="match status" value="1"/>
</dbReference>
<keyword evidence="2 5" id="KW-0547">Nucleotide-binding</keyword>
<dbReference type="PROSITE" id="PS00297">
    <property type="entry name" value="HSP70_1"/>
    <property type="match status" value="1"/>
</dbReference>
<dbReference type="GO" id="GO:0006950">
    <property type="term" value="P:response to stress"/>
    <property type="evidence" value="ECO:0007669"/>
    <property type="project" value="UniProtKB-ARBA"/>
</dbReference>
<comment type="similarity">
    <text evidence="1 5">Belongs to the heat shock protein 70 family.</text>
</comment>
<keyword evidence="4" id="KW-0346">Stress response</keyword>
<dbReference type="GO" id="GO:0005524">
    <property type="term" value="F:ATP binding"/>
    <property type="evidence" value="ECO:0007669"/>
    <property type="project" value="UniProtKB-KW"/>
</dbReference>
<sequence>MSKANAAGIDLGTTYSCVGVFQHGKVEIIANDQGNRTTPSYVAFTDTERLIDAKRLIGRKFDEPAGEGARSKIQVEVKGEMKAFFPEDAVITVPAYFNDSQRQATKDAGTISGLIVLRIINEPTAAAIDYGLDKKGQGEHNMEFLMSSRLLETHFGGEDFDNRMVNHFVAEFKRKHKKDLATNPRALRRLRIACERAKRTLSSSTQASIEIDSLFDGIGFYTNINRARFEELCADLFRSTMDPVEKSIRDAKMDKSQIHDIVVVGGSTRIPKVQKHGKMEKSKSLLMIKVCFWNEFSCSNFIFFSVNRTTPSFVAFTDTERLIGDAAKNQVAMNPANTVFGIFFCFLINVSKIIFRRKRLIGRKFDDPAVQSDMKHWPFKVIQGEMKAFFPEEVSAMVLTKIKETAEAFLFNDSQRQATKDAGTISGLNVLRIINEPTAAAIAYGLDKKRQGERNVLIFDLGGGTFDVSILTIEDGIFEVKSTVGDTHLGGEDFDNRMVNHFVAEIKRKHKKDLATNPRALRRLRTACERAKRTLSSSTQASIDAL</sequence>
<evidence type="ECO:0000256" key="3">
    <source>
        <dbReference type="ARBA" id="ARBA00022840"/>
    </source>
</evidence>
<evidence type="ECO:0000256" key="2">
    <source>
        <dbReference type="ARBA" id="ARBA00022741"/>
    </source>
</evidence>
<keyword evidence="3 5" id="KW-0067">ATP-binding</keyword>
<name>A0A914M549_MELIC</name>
<dbReference type="Gene3D" id="3.90.640.10">
    <property type="entry name" value="Actin, Chain A, domain 4"/>
    <property type="match status" value="2"/>
</dbReference>
<accession>A0A914M549</accession>
<dbReference type="FunFam" id="3.30.420.40:FF:000535">
    <property type="entry name" value="Heat shock 70 kDa protein 1A"/>
    <property type="match status" value="1"/>
</dbReference>
<evidence type="ECO:0000313" key="6">
    <source>
        <dbReference type="Proteomes" id="UP000887563"/>
    </source>
</evidence>
<dbReference type="SUPFAM" id="SSF53067">
    <property type="entry name" value="Actin-like ATPase domain"/>
    <property type="match status" value="4"/>
</dbReference>
<evidence type="ECO:0000313" key="7">
    <source>
        <dbReference type="WBParaSite" id="Minc3s01010g19820"/>
    </source>
</evidence>
<evidence type="ECO:0000256" key="4">
    <source>
        <dbReference type="ARBA" id="ARBA00023016"/>
    </source>
</evidence>